<accession>A0A2G9S6Z6</accession>
<evidence type="ECO:0000259" key="2">
    <source>
        <dbReference type="PROSITE" id="PS50240"/>
    </source>
</evidence>
<dbReference type="InterPro" id="IPR043504">
    <property type="entry name" value="Peptidase_S1_PA_chymotrypsin"/>
</dbReference>
<dbReference type="OrthoDB" id="5918597at2759"/>
<reference evidence="3" key="1">
    <citation type="submission" date="2017-08" db="EMBL/GenBank/DDBJ databases">
        <title>Assembly of the North American Bullfrog Genome.</title>
        <authorList>
            <person name="Warren R.L."/>
            <person name="Vandervalk B.P."/>
            <person name="Kucuk E."/>
            <person name="Birol I."/>
            <person name="Helbing C."/>
            <person name="Pandoh P."/>
            <person name="Behsaz B."/>
            <person name="Mohamadi H."/>
            <person name="Chu J."/>
            <person name="Jackman S."/>
            <person name="Hammond S.A."/>
            <person name="Veldhoen N."/>
            <person name="Kirk H."/>
            <person name="Zhao Y."/>
            <person name="Coope R."/>
            <person name="Pleasance S."/>
            <person name="Moore R."/>
            <person name="Holt R."/>
        </authorList>
    </citation>
    <scope>NUCLEOTIDE SEQUENCE</scope>
    <source>
        <strain evidence="3">Bruno</strain>
        <tissue evidence="3">Liver</tissue>
    </source>
</reference>
<dbReference type="Gene3D" id="2.40.10.10">
    <property type="entry name" value="Trypsin-like serine proteases"/>
    <property type="match status" value="2"/>
</dbReference>
<organism evidence="3">
    <name type="scientific">Aquarana catesbeiana</name>
    <name type="common">American bullfrog</name>
    <name type="synonym">Rana catesbeiana</name>
    <dbReference type="NCBI Taxonomy" id="8400"/>
    <lineage>
        <taxon>Eukaryota</taxon>
        <taxon>Metazoa</taxon>
        <taxon>Chordata</taxon>
        <taxon>Craniata</taxon>
        <taxon>Vertebrata</taxon>
        <taxon>Euteleostomi</taxon>
        <taxon>Amphibia</taxon>
        <taxon>Batrachia</taxon>
        <taxon>Anura</taxon>
        <taxon>Neobatrachia</taxon>
        <taxon>Ranoidea</taxon>
        <taxon>Ranidae</taxon>
        <taxon>Aquarana</taxon>
    </lineage>
</organism>
<dbReference type="AlphaFoldDB" id="A0A2G9S6Z6"/>
<dbReference type="CDD" id="cd00190">
    <property type="entry name" value="Tryp_SPc"/>
    <property type="match status" value="1"/>
</dbReference>
<dbReference type="InterPro" id="IPR009003">
    <property type="entry name" value="Peptidase_S1_PA"/>
</dbReference>
<dbReference type="Pfam" id="PF00089">
    <property type="entry name" value="Trypsin"/>
    <property type="match status" value="2"/>
</dbReference>
<sequence length="178" mass="18779">MTLLLQNSTGFHYCGGSIINDLWVVTAAHCPVSHPQYNAQTDVNDIALIKLSSPATLNDRVSPVCLAASSEVFNGGERCVTTGWGYTDAATLASPDKLQQVSLPLLTNTQCQRYFGSKIQASMICAGASGASSCMRNGAWTLTGVVSFGLGTCSPYFPGVYARVTSLTSWVDQTVAAN</sequence>
<dbReference type="GO" id="GO:0006508">
    <property type="term" value="P:proteolysis"/>
    <property type="evidence" value="ECO:0007669"/>
    <property type="project" value="InterPro"/>
</dbReference>
<protein>
    <recommendedName>
        <fullName evidence="2">Peptidase S1 domain-containing protein</fullName>
    </recommendedName>
</protein>
<dbReference type="EMBL" id="KV926019">
    <property type="protein sequence ID" value="PIO35916.1"/>
    <property type="molecule type" value="Genomic_DNA"/>
</dbReference>
<evidence type="ECO:0000313" key="3">
    <source>
        <dbReference type="EMBL" id="PIO35916.1"/>
    </source>
</evidence>
<dbReference type="PROSITE" id="PS50240">
    <property type="entry name" value="TRYPSIN_DOM"/>
    <property type="match status" value="1"/>
</dbReference>
<evidence type="ECO:0000256" key="1">
    <source>
        <dbReference type="ARBA" id="ARBA00023157"/>
    </source>
</evidence>
<name>A0A2G9S6Z6_AQUCT</name>
<dbReference type="PANTHER" id="PTHR24250">
    <property type="entry name" value="CHYMOTRYPSIN-RELATED"/>
    <property type="match status" value="1"/>
</dbReference>
<dbReference type="InterPro" id="IPR001254">
    <property type="entry name" value="Trypsin_dom"/>
</dbReference>
<dbReference type="InterPro" id="IPR018114">
    <property type="entry name" value="TRYPSIN_HIS"/>
</dbReference>
<dbReference type="PROSITE" id="PS00134">
    <property type="entry name" value="TRYPSIN_HIS"/>
    <property type="match status" value="1"/>
</dbReference>
<dbReference type="SUPFAM" id="SSF50494">
    <property type="entry name" value="Trypsin-like serine proteases"/>
    <property type="match status" value="1"/>
</dbReference>
<dbReference type="GO" id="GO:0004252">
    <property type="term" value="F:serine-type endopeptidase activity"/>
    <property type="evidence" value="ECO:0007669"/>
    <property type="project" value="InterPro"/>
</dbReference>
<feature type="domain" description="Peptidase S1" evidence="2">
    <location>
        <begin position="1"/>
        <end position="176"/>
    </location>
</feature>
<keyword evidence="1" id="KW-1015">Disulfide bond</keyword>
<gene>
    <name evidence="3" type="ORF">AB205_0201130</name>
</gene>
<proteinExistence type="predicted"/>
<dbReference type="PANTHER" id="PTHR24250:SF66">
    <property type="entry name" value="CHYMOTRYPSIN-LIKE PROTEASE CTRL-1"/>
    <property type="match status" value="1"/>
</dbReference>
<dbReference type="SMART" id="SM00020">
    <property type="entry name" value="Tryp_SPc"/>
    <property type="match status" value="1"/>
</dbReference>